<accession>A0A917KKP6</accession>
<dbReference type="Proteomes" id="UP000661507">
    <property type="component" value="Unassembled WGS sequence"/>
</dbReference>
<dbReference type="Pfam" id="PF01266">
    <property type="entry name" value="DAO"/>
    <property type="match status" value="1"/>
</dbReference>
<comment type="caution">
    <text evidence="3">The sequence shown here is derived from an EMBL/GenBank/DDBJ whole genome shotgun (WGS) entry which is preliminary data.</text>
</comment>
<dbReference type="Gene3D" id="3.30.9.10">
    <property type="entry name" value="D-Amino Acid Oxidase, subunit A, domain 2"/>
    <property type="match status" value="1"/>
</dbReference>
<reference evidence="3" key="2">
    <citation type="submission" date="2020-09" db="EMBL/GenBank/DDBJ databases">
        <authorList>
            <person name="Sun Q."/>
            <person name="Zhou Y."/>
        </authorList>
    </citation>
    <scope>NUCLEOTIDE SEQUENCE</scope>
    <source>
        <strain evidence="3">CGMCC 1.3617</strain>
    </source>
</reference>
<proteinExistence type="predicted"/>
<dbReference type="SUPFAM" id="SSF54373">
    <property type="entry name" value="FAD-linked reductases, C-terminal domain"/>
    <property type="match status" value="1"/>
</dbReference>
<evidence type="ECO:0000259" key="2">
    <source>
        <dbReference type="Pfam" id="PF01266"/>
    </source>
</evidence>
<evidence type="ECO:0000256" key="1">
    <source>
        <dbReference type="ARBA" id="ARBA00023002"/>
    </source>
</evidence>
<reference evidence="3" key="1">
    <citation type="journal article" date="2014" name="Int. J. Syst. Evol. Microbiol.">
        <title>Complete genome sequence of Corynebacterium casei LMG S-19264T (=DSM 44701T), isolated from a smear-ripened cheese.</title>
        <authorList>
            <consortium name="US DOE Joint Genome Institute (JGI-PGF)"/>
            <person name="Walter F."/>
            <person name="Albersmeier A."/>
            <person name="Kalinowski J."/>
            <person name="Ruckert C."/>
        </authorList>
    </citation>
    <scope>NUCLEOTIDE SEQUENCE</scope>
    <source>
        <strain evidence="3">CGMCC 1.3617</strain>
    </source>
</reference>
<dbReference type="RefSeq" id="WP_188967616.1">
    <property type="nucleotide sequence ID" value="NZ_BMKW01000006.1"/>
</dbReference>
<dbReference type="EMBL" id="BMKW01000006">
    <property type="protein sequence ID" value="GGJ18572.1"/>
    <property type="molecule type" value="Genomic_DNA"/>
</dbReference>
<name>A0A917KKP6_9PROT</name>
<dbReference type="InterPro" id="IPR006076">
    <property type="entry name" value="FAD-dep_OxRdtase"/>
</dbReference>
<keyword evidence="1" id="KW-0560">Oxidoreductase</keyword>
<dbReference type="GO" id="GO:0016491">
    <property type="term" value="F:oxidoreductase activity"/>
    <property type="evidence" value="ECO:0007669"/>
    <property type="project" value="UniProtKB-KW"/>
</dbReference>
<dbReference type="GO" id="GO:0005737">
    <property type="term" value="C:cytoplasm"/>
    <property type="evidence" value="ECO:0007669"/>
    <property type="project" value="TreeGrafter"/>
</dbReference>
<gene>
    <name evidence="3" type="ORF">GCM10011320_27440</name>
</gene>
<protein>
    <submittedName>
        <fullName evidence="3">D-amino-acid dehydrogenase</fullName>
    </submittedName>
</protein>
<dbReference type="InterPro" id="IPR036188">
    <property type="entry name" value="FAD/NAD-bd_sf"/>
</dbReference>
<dbReference type="PANTHER" id="PTHR13847:SF289">
    <property type="entry name" value="GLYCINE OXIDASE"/>
    <property type="match status" value="1"/>
</dbReference>
<keyword evidence="4" id="KW-1185">Reference proteome</keyword>
<dbReference type="PANTHER" id="PTHR13847">
    <property type="entry name" value="SARCOSINE DEHYDROGENASE-RELATED"/>
    <property type="match status" value="1"/>
</dbReference>
<sequence>MNAPVVVIGGGFIGLCSALQMQRRGLAVTLVDPGEAERAASFGNAGQFAVGEVVPLSGPDTLRKVPGWLADPLGPLAIRWRHLPRLTPWLIRFLRAGRPDRVAAISAAMAALCDRIHLDYQPLLDAAGAQALVQPGPHLRLYGSRADFEAEGWRWQLRVKAGLRHELLDRAALHALEPTLGESITFAVASPDRSSVIEPLRLMRALDACFRAGGGEVVTGSVAGFRREANHVTGAILATGDVVAASQVVIAAGAWSNRLTALLGDRVPLESERGYHVVLPQPGVMPRHSMSHVARGFALLPMGERLRLAGTVELASLEAPPNWDRARRLIDTARTFLPGLQTGGASFWMGHRPSLPDSLPIIDRASQTANVIYAFGHGHMGLSWAATTGRLVADLATETPGNLDTTPFRLARFAGPAWA</sequence>
<dbReference type="AlphaFoldDB" id="A0A917KKP6"/>
<organism evidence="3 4">
    <name type="scientific">Neoroseomonas lacus</name>
    <dbReference type="NCBI Taxonomy" id="287609"/>
    <lineage>
        <taxon>Bacteria</taxon>
        <taxon>Pseudomonadati</taxon>
        <taxon>Pseudomonadota</taxon>
        <taxon>Alphaproteobacteria</taxon>
        <taxon>Acetobacterales</taxon>
        <taxon>Acetobacteraceae</taxon>
        <taxon>Neoroseomonas</taxon>
    </lineage>
</organism>
<dbReference type="SUPFAM" id="SSF51905">
    <property type="entry name" value="FAD/NAD(P)-binding domain"/>
    <property type="match status" value="1"/>
</dbReference>
<evidence type="ECO:0000313" key="3">
    <source>
        <dbReference type="EMBL" id="GGJ18572.1"/>
    </source>
</evidence>
<feature type="domain" description="FAD dependent oxidoreductase" evidence="2">
    <location>
        <begin position="5"/>
        <end position="395"/>
    </location>
</feature>
<evidence type="ECO:0000313" key="4">
    <source>
        <dbReference type="Proteomes" id="UP000661507"/>
    </source>
</evidence>
<dbReference type="Gene3D" id="3.50.50.60">
    <property type="entry name" value="FAD/NAD(P)-binding domain"/>
    <property type="match status" value="2"/>
</dbReference>